<accession>A0A3E4LXM1</accession>
<comment type="caution">
    <text evidence="1">The sequence shown here is derived from an EMBL/GenBank/DDBJ whole genome shotgun (WGS) entry which is preliminary data.</text>
</comment>
<dbReference type="EMBL" id="QSQN01000005">
    <property type="protein sequence ID" value="RGK42015.1"/>
    <property type="molecule type" value="Genomic_DNA"/>
</dbReference>
<evidence type="ECO:0000313" key="1">
    <source>
        <dbReference type="EMBL" id="RGK42015.1"/>
    </source>
</evidence>
<dbReference type="Proteomes" id="UP000260793">
    <property type="component" value="Unassembled WGS sequence"/>
</dbReference>
<protein>
    <recommendedName>
        <fullName evidence="3">P22 coat protein-protein 5 domain protein</fullName>
    </recommendedName>
</protein>
<evidence type="ECO:0008006" key="3">
    <source>
        <dbReference type="Google" id="ProtNLM"/>
    </source>
</evidence>
<reference evidence="1 2" key="1">
    <citation type="submission" date="2018-08" db="EMBL/GenBank/DDBJ databases">
        <title>A genome reference for cultivated species of the human gut microbiota.</title>
        <authorList>
            <person name="Zou Y."/>
            <person name="Xue W."/>
            <person name="Luo G."/>
        </authorList>
    </citation>
    <scope>NUCLEOTIDE SEQUENCE [LARGE SCALE GENOMIC DNA]</scope>
    <source>
        <strain evidence="1 2">TF11-7</strain>
    </source>
</reference>
<proteinExistence type="predicted"/>
<organism evidence="1 2">
    <name type="scientific">[Ruminococcus] lactaris</name>
    <dbReference type="NCBI Taxonomy" id="46228"/>
    <lineage>
        <taxon>Bacteria</taxon>
        <taxon>Bacillati</taxon>
        <taxon>Bacillota</taxon>
        <taxon>Clostridia</taxon>
        <taxon>Lachnospirales</taxon>
        <taxon>Lachnospiraceae</taxon>
        <taxon>Mediterraneibacter</taxon>
    </lineage>
</organism>
<evidence type="ECO:0000313" key="2">
    <source>
        <dbReference type="Proteomes" id="UP000260793"/>
    </source>
</evidence>
<name>A0A3E4LXM1_9FIRM</name>
<sequence length="293" mass="32169">MFLQIFAHESQERWSSLVDAKLRQTLVTRDNYIFNTNYEGTPTAGKVKIPVRDTEVTVKPYNKATGVDLEAGSTTYMDLNIDQDIAVNELIDGYDAASVPDNILADRLDSAGYSLALDMDKKSIKCLETTTGVNVCATKTAATEETAYKEVLAAKAYLGRTGVPQAGRWLICSPEFMAVLMMDDHFIRQGDLSQELKNTGAVGAVAGFAVYESNNLMYEDTETVKSKKTTTEFVAGHPNWCHRVQEWAVDVHAQDLSGSGKYIGASAVQGRKIFGLKISKPQTVYVKRTEVAA</sequence>
<dbReference type="AlphaFoldDB" id="A0A3E4LXM1"/>
<gene>
    <name evidence="1" type="ORF">DXD17_02655</name>
</gene>